<name>A0A8S5VGW0_9CAUD</name>
<organism evidence="1">
    <name type="scientific">Myoviridae sp. ctkfK18</name>
    <dbReference type="NCBI Taxonomy" id="2825165"/>
    <lineage>
        <taxon>Viruses</taxon>
        <taxon>Duplodnaviria</taxon>
        <taxon>Heunggongvirae</taxon>
        <taxon>Uroviricota</taxon>
        <taxon>Caudoviricetes</taxon>
    </lineage>
</organism>
<proteinExistence type="predicted"/>
<evidence type="ECO:0000313" key="1">
    <source>
        <dbReference type="EMBL" id="DAG05912.1"/>
    </source>
</evidence>
<dbReference type="EMBL" id="BK016265">
    <property type="protein sequence ID" value="DAG05912.1"/>
    <property type="molecule type" value="Genomic_DNA"/>
</dbReference>
<reference evidence="1" key="1">
    <citation type="journal article" date="2021" name="Proc. Natl. Acad. Sci. U.S.A.">
        <title>A Catalog of Tens of Thousands of Viruses from Human Metagenomes Reveals Hidden Associations with Chronic Diseases.</title>
        <authorList>
            <person name="Tisza M.J."/>
            <person name="Buck C.B."/>
        </authorList>
    </citation>
    <scope>NUCLEOTIDE SEQUENCE</scope>
    <source>
        <strain evidence="1">CtkfK18</strain>
    </source>
</reference>
<protein>
    <submittedName>
        <fullName evidence="1">Uncharacterized protein</fullName>
    </submittedName>
</protein>
<sequence>MDVQLYRGKIDEYDMYASNISILAEEELITDELYQYLRECQKDLRNVSIGILLKSAKVYDKDLITVLDEKVKEFVESFIKRNKIPEESILEIAKDAVFTHNIIARNTILGKYIKFRRKETYVAMLSFPISDNNSNKIKLYMKFDYPKCRGSRINKDHPAYVELCKILNAIVDRNTKVYNRAIAEFKKKIENTDNIIKNVENEYLIKVFKELDIS</sequence>
<accession>A0A8S5VGW0</accession>